<dbReference type="InterPro" id="IPR029043">
    <property type="entry name" value="GcvT/YgfZ_C"/>
</dbReference>
<accession>A0A210QXR4</accession>
<proteinExistence type="inferred from homology"/>
<dbReference type="InterPro" id="IPR006222">
    <property type="entry name" value="GCVT_N"/>
</dbReference>
<dbReference type="EMBL" id="NEDP02001335">
    <property type="protein sequence ID" value="OWF53506.1"/>
    <property type="molecule type" value="Genomic_DNA"/>
</dbReference>
<comment type="caution">
    <text evidence="3">The sequence shown here is derived from an EMBL/GenBank/DDBJ whole genome shotgun (WGS) entry which is preliminary data.</text>
</comment>
<dbReference type="Pfam" id="PF16350">
    <property type="entry name" value="FAO_M"/>
    <property type="match status" value="1"/>
</dbReference>
<dbReference type="InterPro" id="IPR032503">
    <property type="entry name" value="FAO_M"/>
</dbReference>
<sequence>MLLRKGIGISTLVLNNFRRLSSASFSCSASRHASSLSDREVTRHVPSSTRVVICGGGVLGTSVAYHLAERGWHDVVLLEQGSLTCGTTWHSAGLIGQLGKDDIEGCKLIGYGLQLYKDLERSHGIGWKQCGSLLLAQTKDRLVTVERKHSLAKVIGVESHLVTPSEISDLCPWIKTSDLQGGLWIPGDGVVAPNDLVYAYNNVAKSKGIQVMEGVKVEDVLSTDGKVTGVQTSHGHIQCEYFVSCSGQWARHLGARSTPSVQVPLHSNEHFYIVSSAIPNMDPMMPVIRDYDGSIYAREWSGGLLAGGFELEGKPTFSFGVPDKFEFQLLASDWDHFQVMMEPILNRFPAMETAEVRTLVNGPESFTPDGNWVLGESAEVRNYYIAAGMNGLGVVGSAGIGKYITESIVDGAPGSSLDAHHILRFNKVHGNRRFLFERVKEVIGAYKLRYPYTHWTKGRKLKTSPIHSVLERAGACFGDLQGYERPLYFRETKGEPSDPYHLEGPSFSKPSWFDNVEAEYRACKDGVCLIDTSCFTMCEVKSDGGEALEYLQYLCCNDVSGQAGHATRTGMLNQQGGYVVDCSVVSLAHNRFLITATTNHKRRMLAWMKRHLPPDGTVDLIENDSSFSSLTVIGPNSEALMEDMCDVSVLAKDFRSMTCKVVDVGFSSGIRAMRIPVSGIDSFTLHIPTENTLHIYEALKEAGIKHGIKDGGHYVLKHLRLENKIASQEDDISSLTTPLECGKVAIVSFEKTSSFLGKEALKQQKRNGISSRIVHLTLNDFNIDCDTWPRGGEPVYRNGQCVGSTSSCGFNFDHRKLNCLGYVNVDSTQNAGHNYIYELAIGTKKYNIDVKV</sequence>
<dbReference type="InterPro" id="IPR036188">
    <property type="entry name" value="FAD/NAD-bd_sf"/>
</dbReference>
<dbReference type="Gene3D" id="3.30.1360.120">
    <property type="entry name" value="Probable tRNA modification gtpase trme, domain 1"/>
    <property type="match status" value="1"/>
</dbReference>
<name>A0A210QXR4_MIZYE</name>
<dbReference type="SUPFAM" id="SSF51905">
    <property type="entry name" value="FAD/NAD(P)-binding domain"/>
    <property type="match status" value="1"/>
</dbReference>
<dbReference type="Gene3D" id="2.40.30.110">
    <property type="entry name" value="Aminomethyltransferase beta-barrel domains"/>
    <property type="match status" value="1"/>
</dbReference>
<dbReference type="PROSITE" id="PS50206">
    <property type="entry name" value="RHODANESE_3"/>
    <property type="match status" value="1"/>
</dbReference>
<dbReference type="GO" id="GO:0005759">
    <property type="term" value="C:mitochondrial matrix"/>
    <property type="evidence" value="ECO:0007669"/>
    <property type="project" value="TreeGrafter"/>
</dbReference>
<dbReference type="InterPro" id="IPR001763">
    <property type="entry name" value="Rhodanese-like_dom"/>
</dbReference>
<evidence type="ECO:0000313" key="4">
    <source>
        <dbReference type="Proteomes" id="UP000242188"/>
    </source>
</evidence>
<dbReference type="Proteomes" id="UP000242188">
    <property type="component" value="Unassembled WGS sequence"/>
</dbReference>
<evidence type="ECO:0000259" key="2">
    <source>
        <dbReference type="PROSITE" id="PS50206"/>
    </source>
</evidence>
<evidence type="ECO:0000313" key="3">
    <source>
        <dbReference type="EMBL" id="OWF53506.1"/>
    </source>
</evidence>
<dbReference type="AlphaFoldDB" id="A0A210QXR4"/>
<feature type="domain" description="Rhodanese" evidence="2">
    <location>
        <begin position="51"/>
        <end position="86"/>
    </location>
</feature>
<comment type="similarity">
    <text evidence="1">Belongs to the GcvT family.</text>
</comment>
<dbReference type="Pfam" id="PF01571">
    <property type="entry name" value="GCV_T"/>
    <property type="match status" value="1"/>
</dbReference>
<keyword evidence="3" id="KW-0670">Pyruvate</keyword>
<dbReference type="STRING" id="6573.A0A210QXR4"/>
<organism evidence="3 4">
    <name type="scientific">Mizuhopecten yessoensis</name>
    <name type="common">Japanese scallop</name>
    <name type="synonym">Patinopecten yessoensis</name>
    <dbReference type="NCBI Taxonomy" id="6573"/>
    <lineage>
        <taxon>Eukaryota</taxon>
        <taxon>Metazoa</taxon>
        <taxon>Spiralia</taxon>
        <taxon>Lophotrochozoa</taxon>
        <taxon>Mollusca</taxon>
        <taxon>Bivalvia</taxon>
        <taxon>Autobranchia</taxon>
        <taxon>Pteriomorphia</taxon>
        <taxon>Pectinida</taxon>
        <taxon>Pectinoidea</taxon>
        <taxon>Pectinidae</taxon>
        <taxon>Mizuhopecten</taxon>
    </lineage>
</organism>
<dbReference type="Pfam" id="PF01266">
    <property type="entry name" value="DAO"/>
    <property type="match status" value="1"/>
</dbReference>
<dbReference type="Gene3D" id="3.30.9.10">
    <property type="entry name" value="D-Amino Acid Oxidase, subunit A, domain 2"/>
    <property type="match status" value="1"/>
</dbReference>
<keyword evidence="4" id="KW-1185">Reference proteome</keyword>
<reference evidence="3 4" key="1">
    <citation type="journal article" date="2017" name="Nat. Ecol. Evol.">
        <title>Scallop genome provides insights into evolution of bilaterian karyotype and development.</title>
        <authorList>
            <person name="Wang S."/>
            <person name="Zhang J."/>
            <person name="Jiao W."/>
            <person name="Li J."/>
            <person name="Xun X."/>
            <person name="Sun Y."/>
            <person name="Guo X."/>
            <person name="Huan P."/>
            <person name="Dong B."/>
            <person name="Zhang L."/>
            <person name="Hu X."/>
            <person name="Sun X."/>
            <person name="Wang J."/>
            <person name="Zhao C."/>
            <person name="Wang Y."/>
            <person name="Wang D."/>
            <person name="Huang X."/>
            <person name="Wang R."/>
            <person name="Lv J."/>
            <person name="Li Y."/>
            <person name="Zhang Z."/>
            <person name="Liu B."/>
            <person name="Lu W."/>
            <person name="Hui Y."/>
            <person name="Liang J."/>
            <person name="Zhou Z."/>
            <person name="Hou R."/>
            <person name="Li X."/>
            <person name="Liu Y."/>
            <person name="Li H."/>
            <person name="Ning X."/>
            <person name="Lin Y."/>
            <person name="Zhao L."/>
            <person name="Xing Q."/>
            <person name="Dou J."/>
            <person name="Li Y."/>
            <person name="Mao J."/>
            <person name="Guo H."/>
            <person name="Dou H."/>
            <person name="Li T."/>
            <person name="Mu C."/>
            <person name="Jiang W."/>
            <person name="Fu Q."/>
            <person name="Fu X."/>
            <person name="Miao Y."/>
            <person name="Liu J."/>
            <person name="Yu Q."/>
            <person name="Li R."/>
            <person name="Liao H."/>
            <person name="Li X."/>
            <person name="Kong Y."/>
            <person name="Jiang Z."/>
            <person name="Chourrout D."/>
            <person name="Li R."/>
            <person name="Bao Z."/>
        </authorList>
    </citation>
    <scope>NUCLEOTIDE SEQUENCE [LARGE SCALE GENOMIC DNA]</scope>
    <source>
        <strain evidence="3 4">PY_sf001</strain>
    </source>
</reference>
<dbReference type="Gene3D" id="3.30.70.1400">
    <property type="entry name" value="Aminomethyltransferase beta-barrel domains"/>
    <property type="match status" value="1"/>
</dbReference>
<dbReference type="OrthoDB" id="498204at2759"/>
<gene>
    <name evidence="3" type="ORF">KP79_PYT13619</name>
</gene>
<dbReference type="Gene3D" id="3.50.50.60">
    <property type="entry name" value="FAD/NAD(P)-binding domain"/>
    <property type="match status" value="1"/>
</dbReference>
<dbReference type="PANTHER" id="PTHR13847:SF193">
    <property type="entry name" value="PYRUVATE DEHYDROGENASE PHOSPHATASE REGULATORY SUBUNIT, MITOCHONDRIAL"/>
    <property type="match status" value="1"/>
</dbReference>
<dbReference type="InterPro" id="IPR027266">
    <property type="entry name" value="TrmE/GcvT-like"/>
</dbReference>
<protein>
    <submittedName>
        <fullName evidence="3">Pyruvate dehydrogenase phosphatase regulatory subunit, mitochondrial</fullName>
    </submittedName>
</protein>
<evidence type="ECO:0000256" key="1">
    <source>
        <dbReference type="ARBA" id="ARBA00008609"/>
    </source>
</evidence>
<dbReference type="SUPFAM" id="SSF103025">
    <property type="entry name" value="Folate-binding domain"/>
    <property type="match status" value="1"/>
</dbReference>
<dbReference type="PANTHER" id="PTHR13847">
    <property type="entry name" value="SARCOSINE DEHYDROGENASE-RELATED"/>
    <property type="match status" value="1"/>
</dbReference>
<dbReference type="SUPFAM" id="SSF54373">
    <property type="entry name" value="FAD-linked reductases, C-terminal domain"/>
    <property type="match status" value="1"/>
</dbReference>
<dbReference type="InterPro" id="IPR006076">
    <property type="entry name" value="FAD-dep_OxRdtase"/>
</dbReference>
<dbReference type="SUPFAM" id="SSF101790">
    <property type="entry name" value="Aminomethyltransferase beta-barrel domain"/>
    <property type="match status" value="1"/>
</dbReference>